<dbReference type="EMBL" id="LGRX02025539">
    <property type="protein sequence ID" value="KAK3252259.1"/>
    <property type="molecule type" value="Genomic_DNA"/>
</dbReference>
<dbReference type="PANTHER" id="PTHR31840:SF1">
    <property type="entry name" value="COILED-COIL DOMAIN-CONTAINING PROTEIN 97"/>
    <property type="match status" value="1"/>
</dbReference>
<accession>A0AAE0CDH4</accession>
<organism evidence="3 4">
    <name type="scientific">Cymbomonas tetramitiformis</name>
    <dbReference type="NCBI Taxonomy" id="36881"/>
    <lineage>
        <taxon>Eukaryota</taxon>
        <taxon>Viridiplantae</taxon>
        <taxon>Chlorophyta</taxon>
        <taxon>Pyramimonadophyceae</taxon>
        <taxon>Pyramimonadales</taxon>
        <taxon>Pyramimonadaceae</taxon>
        <taxon>Cymbomonas</taxon>
    </lineage>
</organism>
<comment type="caution">
    <text evidence="3">The sequence shown here is derived from an EMBL/GenBank/DDBJ whole genome shotgun (WGS) entry which is preliminary data.</text>
</comment>
<evidence type="ECO:0000313" key="3">
    <source>
        <dbReference type="EMBL" id="KAK3252259.1"/>
    </source>
</evidence>
<feature type="domain" description="CCD97-like C-terminal" evidence="2">
    <location>
        <begin position="120"/>
        <end position="306"/>
    </location>
</feature>
<keyword evidence="4" id="KW-1185">Reference proteome</keyword>
<reference evidence="3 4" key="1">
    <citation type="journal article" date="2015" name="Genome Biol. Evol.">
        <title>Comparative Genomics of a Bacterivorous Green Alga Reveals Evolutionary Causalities and Consequences of Phago-Mixotrophic Mode of Nutrition.</title>
        <authorList>
            <person name="Burns J.A."/>
            <person name="Paasch A."/>
            <person name="Narechania A."/>
            <person name="Kim E."/>
        </authorList>
    </citation>
    <scope>NUCLEOTIDE SEQUENCE [LARGE SCALE GENOMIC DNA]</scope>
    <source>
        <strain evidence="3 4">PLY_AMNH</strain>
    </source>
</reference>
<dbReference type="InterPro" id="IPR040233">
    <property type="entry name" value="CCD97-like_C"/>
</dbReference>
<sequence>MPAIPTPTICSEYLQVISTRLACQGDLIIPHSILQTGGCETEAAKKTYVESLIRRDPSIFLERYGKLLVQEELAAFEPLATNYEVKFYLEQLKASVEVQTTPQTRRQPTRAVPASVQAKNRRFAYMHQLEKEDYFTEENMRKRSPLLHEQYMGHFAEEFEAERGGERSLSDHLFHVADERAVAVRLAAERERELSREEEFDTDTDEEEEGAENAATQMRVTGVVRGDGNEEEAEEERTPPTAAEMASTQAERHGRVDELRRVMQERFLAGGDAEFVDYAYIDGNCNLDDSWAREVQQDAEDAYFDDMEI</sequence>
<gene>
    <name evidence="3" type="ORF">CYMTET_38449</name>
</gene>
<proteinExistence type="predicted"/>
<dbReference type="AlphaFoldDB" id="A0AAE0CDH4"/>
<feature type="region of interest" description="Disordered" evidence="1">
    <location>
        <begin position="189"/>
        <end position="251"/>
    </location>
</feature>
<dbReference type="InterPro" id="IPR018613">
    <property type="entry name" value="Ccdc97-like"/>
</dbReference>
<evidence type="ECO:0000256" key="1">
    <source>
        <dbReference type="SAM" id="MobiDB-lite"/>
    </source>
</evidence>
<evidence type="ECO:0000259" key="2">
    <source>
        <dbReference type="Pfam" id="PF09747"/>
    </source>
</evidence>
<name>A0AAE0CDH4_9CHLO</name>
<evidence type="ECO:0000313" key="4">
    <source>
        <dbReference type="Proteomes" id="UP001190700"/>
    </source>
</evidence>
<protein>
    <recommendedName>
        <fullName evidence="2">CCD97-like C-terminal domain-containing protein</fullName>
    </recommendedName>
</protein>
<dbReference type="PANTHER" id="PTHR31840">
    <property type="entry name" value="COILED-COIL DOMAIN-CONTAINING PROTEIN 97"/>
    <property type="match status" value="1"/>
</dbReference>
<feature type="compositionally biased region" description="Acidic residues" evidence="1">
    <location>
        <begin position="198"/>
        <end position="211"/>
    </location>
</feature>
<dbReference type="Proteomes" id="UP001190700">
    <property type="component" value="Unassembled WGS sequence"/>
</dbReference>
<dbReference type="Pfam" id="PF09747">
    <property type="entry name" value="CCD97-like_C"/>
    <property type="match status" value="1"/>
</dbReference>